<evidence type="ECO:0000256" key="2">
    <source>
        <dbReference type="ARBA" id="ARBA00022670"/>
    </source>
</evidence>
<keyword evidence="5" id="KW-0378">Hydrolase</keyword>
<evidence type="ECO:0000256" key="5">
    <source>
        <dbReference type="ARBA" id="ARBA00022801"/>
    </source>
</evidence>
<dbReference type="Proteomes" id="UP001152885">
    <property type="component" value="Unassembled WGS sequence"/>
</dbReference>
<feature type="chain" id="PRO_5040866870" description="Peptidase A1 domain-containing protein" evidence="8">
    <location>
        <begin position="17"/>
        <end position="452"/>
    </location>
</feature>
<accession>A0A9W4XC42</accession>
<keyword evidence="2" id="KW-0645">Protease</keyword>
<dbReference type="Pfam" id="PF00026">
    <property type="entry name" value="Asp"/>
    <property type="match status" value="1"/>
</dbReference>
<evidence type="ECO:0000256" key="3">
    <source>
        <dbReference type="ARBA" id="ARBA00022729"/>
    </source>
</evidence>
<evidence type="ECO:0000256" key="7">
    <source>
        <dbReference type="ARBA" id="ARBA00023157"/>
    </source>
</evidence>
<dbReference type="GO" id="GO:0004190">
    <property type="term" value="F:aspartic-type endopeptidase activity"/>
    <property type="evidence" value="ECO:0007669"/>
    <property type="project" value="UniProtKB-KW"/>
</dbReference>
<evidence type="ECO:0000256" key="4">
    <source>
        <dbReference type="ARBA" id="ARBA00022750"/>
    </source>
</evidence>
<keyword evidence="6" id="KW-0865">Zymogen</keyword>
<dbReference type="InterPro" id="IPR021109">
    <property type="entry name" value="Peptidase_aspartic_dom_sf"/>
</dbReference>
<dbReference type="InterPro" id="IPR001461">
    <property type="entry name" value="Aspartic_peptidase_A1"/>
</dbReference>
<keyword evidence="3 8" id="KW-0732">Signal</keyword>
<keyword evidence="11" id="KW-1185">Reference proteome</keyword>
<comment type="similarity">
    <text evidence="1">Belongs to the peptidase A1 family.</text>
</comment>
<gene>
    <name evidence="10" type="ORF">CANVERA_P1317</name>
</gene>
<dbReference type="GO" id="GO:0006508">
    <property type="term" value="P:proteolysis"/>
    <property type="evidence" value="ECO:0007669"/>
    <property type="project" value="UniProtKB-KW"/>
</dbReference>
<dbReference type="InterPro" id="IPR033121">
    <property type="entry name" value="PEPTIDASE_A1"/>
</dbReference>
<dbReference type="GO" id="GO:0005576">
    <property type="term" value="C:extracellular region"/>
    <property type="evidence" value="ECO:0007669"/>
    <property type="project" value="TreeGrafter"/>
</dbReference>
<proteinExistence type="inferred from homology"/>
<dbReference type="GO" id="GO:0009277">
    <property type="term" value="C:fungal-type cell wall"/>
    <property type="evidence" value="ECO:0007669"/>
    <property type="project" value="TreeGrafter"/>
</dbReference>
<evidence type="ECO:0000313" key="11">
    <source>
        <dbReference type="Proteomes" id="UP001152885"/>
    </source>
</evidence>
<dbReference type="PANTHER" id="PTHR47965:SF12">
    <property type="entry name" value="ASPARTIC PROTEINASE 3-RELATED"/>
    <property type="match status" value="1"/>
</dbReference>
<name>A0A9W4XC42_9ASCO</name>
<sequence>MKFLLLISVFNLLVKATPITPIKQQIYINFELIKSDIGLFYIENLNLGTPKQILNKVEIDTGSSDFILANDDYNPSKSSSVHNTFEIFTTSYGSISPFQFYKIYDTLSFKNFEIENYPVGFAQNVSSDYFGNFNGILGLGTGLLEAMEPSYSNFPRQLKESGLIDYILFSIYAPVSGNNTILFGGINSDVFHGPLIKIPINFAIGQTSSFKKYNWSGITINGIKIGDTVVSNENSYFEIDTGATTFVPPDNIARNILQLLIDESKGDYLFQDNSDGGYYYFRRELVGDLWITFNVQGYILKFQIDDLLLNETAGDSINQNGNTYCILDMMLGYQLGLNTNVQTIPNHVLKYSYIVWDYEQFALYFADLIDLNDKPDTKSIVEIRDNQWPISTTTAPDATNTYTSFYWASNDVSISGKYSLTVAGEENATSEPITTTTSSSSIATGGCYAIPT</sequence>
<feature type="domain" description="Peptidase A1" evidence="9">
    <location>
        <begin position="41"/>
        <end position="366"/>
    </location>
</feature>
<organism evidence="10 11">
    <name type="scientific">Candida verbasci</name>
    <dbReference type="NCBI Taxonomy" id="1227364"/>
    <lineage>
        <taxon>Eukaryota</taxon>
        <taxon>Fungi</taxon>
        <taxon>Dikarya</taxon>
        <taxon>Ascomycota</taxon>
        <taxon>Saccharomycotina</taxon>
        <taxon>Pichiomycetes</taxon>
        <taxon>Debaryomycetaceae</taxon>
        <taxon>Candida/Lodderomyces clade</taxon>
        <taxon>Candida</taxon>
    </lineage>
</organism>
<evidence type="ECO:0000259" key="9">
    <source>
        <dbReference type="PROSITE" id="PS51767"/>
    </source>
</evidence>
<keyword evidence="7" id="KW-1015">Disulfide bond</keyword>
<keyword evidence="4" id="KW-0064">Aspartyl protease</keyword>
<evidence type="ECO:0000256" key="6">
    <source>
        <dbReference type="ARBA" id="ARBA00023145"/>
    </source>
</evidence>
<dbReference type="EMBL" id="CANTUO010000001">
    <property type="protein sequence ID" value="CAI5756798.1"/>
    <property type="molecule type" value="Genomic_DNA"/>
</dbReference>
<dbReference type="Gene3D" id="2.40.70.10">
    <property type="entry name" value="Acid Proteases"/>
    <property type="match status" value="2"/>
</dbReference>
<dbReference type="PANTHER" id="PTHR47965">
    <property type="entry name" value="ASPARTYL PROTEASE-RELATED"/>
    <property type="match status" value="1"/>
</dbReference>
<feature type="signal peptide" evidence="8">
    <location>
        <begin position="1"/>
        <end position="16"/>
    </location>
</feature>
<evidence type="ECO:0000313" key="10">
    <source>
        <dbReference type="EMBL" id="CAI5756798.1"/>
    </source>
</evidence>
<evidence type="ECO:0000256" key="1">
    <source>
        <dbReference type="ARBA" id="ARBA00007447"/>
    </source>
</evidence>
<reference evidence="10" key="1">
    <citation type="submission" date="2022-12" db="EMBL/GenBank/DDBJ databases">
        <authorList>
            <person name="Brejova B."/>
        </authorList>
    </citation>
    <scope>NUCLEOTIDE SEQUENCE</scope>
</reference>
<evidence type="ECO:0000256" key="8">
    <source>
        <dbReference type="SAM" id="SignalP"/>
    </source>
</evidence>
<dbReference type="GO" id="GO:0031505">
    <property type="term" value="P:fungal-type cell wall organization"/>
    <property type="evidence" value="ECO:0007669"/>
    <property type="project" value="TreeGrafter"/>
</dbReference>
<dbReference type="OrthoDB" id="771136at2759"/>
<dbReference type="PROSITE" id="PS51767">
    <property type="entry name" value="PEPTIDASE_A1"/>
    <property type="match status" value="1"/>
</dbReference>
<dbReference type="AlphaFoldDB" id="A0A9W4XC42"/>
<dbReference type="SUPFAM" id="SSF50630">
    <property type="entry name" value="Acid proteases"/>
    <property type="match status" value="1"/>
</dbReference>
<protein>
    <recommendedName>
        <fullName evidence="9">Peptidase A1 domain-containing protein</fullName>
    </recommendedName>
</protein>
<comment type="caution">
    <text evidence="10">The sequence shown here is derived from an EMBL/GenBank/DDBJ whole genome shotgun (WGS) entry which is preliminary data.</text>
</comment>